<protein>
    <submittedName>
        <fullName evidence="3">Aspartyl protease family protein</fullName>
    </submittedName>
</protein>
<dbReference type="Gene3D" id="2.30.42.10">
    <property type="match status" value="1"/>
</dbReference>
<dbReference type="RefSeq" id="WP_205722662.1">
    <property type="nucleotide sequence ID" value="NZ_CP070608.1"/>
</dbReference>
<dbReference type="SMART" id="SM00228">
    <property type="entry name" value="PDZ"/>
    <property type="match status" value="1"/>
</dbReference>
<dbReference type="AlphaFoldDB" id="A0A975A177"/>
<evidence type="ECO:0000256" key="1">
    <source>
        <dbReference type="ARBA" id="ARBA00022801"/>
    </source>
</evidence>
<gene>
    <name evidence="3" type="ORF">JR347_03465</name>
</gene>
<evidence type="ECO:0000313" key="3">
    <source>
        <dbReference type="EMBL" id="QSE98154.1"/>
    </source>
</evidence>
<dbReference type="InterPro" id="IPR041489">
    <property type="entry name" value="PDZ_6"/>
</dbReference>
<dbReference type="PROSITE" id="PS50175">
    <property type="entry name" value="ASP_PROT_RETROV"/>
    <property type="match status" value="1"/>
</dbReference>
<dbReference type="InterPro" id="IPR036034">
    <property type="entry name" value="PDZ_sf"/>
</dbReference>
<dbReference type="Pfam" id="PF17820">
    <property type="entry name" value="PDZ_6"/>
    <property type="match status" value="1"/>
</dbReference>
<sequence length="425" mass="48123">MFKKEKLTYTSFVDRKAFLLLITLFIGFVQLNAQTLGFRFINDQKRVRIPFELYNNLIVVPVILNNQLPLKFILDTGVRTTILTEKAYTDILNLSYSKKYTIAGIGDDVDEGIEAYITNGVSLTLPGVKGTGHAMLVLEEDYLELRNYLGTDVHGVLGYEIFSRFVVKVDYDNKMLMLTTPEYFHPSRKYDELDLSVEDTKPYLTGTIQYENQEPINLKLMVDSGASHGLLLDTDSDEKLFVPEKNLRTNLGRGLAGDMYGKIARIEKLEIGNRSWKNPLATFPDGNDLLDSLKGSNVFRHGSIGGGILTRFKVIFDFPEEKIYLKKGRKFKSDFTYNLSGIIVKAKGSRLNTFEIVEIRPGSAGEKAGFQVGDQIISVDNIDKSRLNLELINGMLNSRENKKVRIEVARGQVHYSARFRLKSQI</sequence>
<keyword evidence="3" id="KW-0645">Protease</keyword>
<evidence type="ECO:0000313" key="4">
    <source>
        <dbReference type="Proteomes" id="UP000662783"/>
    </source>
</evidence>
<keyword evidence="4" id="KW-1185">Reference proteome</keyword>
<dbReference type="GO" id="GO:0006508">
    <property type="term" value="P:proteolysis"/>
    <property type="evidence" value="ECO:0007669"/>
    <property type="project" value="UniProtKB-KW"/>
</dbReference>
<dbReference type="SUPFAM" id="SSF50156">
    <property type="entry name" value="PDZ domain-like"/>
    <property type="match status" value="1"/>
</dbReference>
<dbReference type="Pfam" id="PF13650">
    <property type="entry name" value="Asp_protease_2"/>
    <property type="match status" value="2"/>
</dbReference>
<dbReference type="EMBL" id="CP070608">
    <property type="protein sequence ID" value="QSE98154.1"/>
    <property type="molecule type" value="Genomic_DNA"/>
</dbReference>
<organism evidence="3 4">
    <name type="scientific">Fulvivirga lutea</name>
    <dbReference type="NCBI Taxonomy" id="2810512"/>
    <lineage>
        <taxon>Bacteria</taxon>
        <taxon>Pseudomonadati</taxon>
        <taxon>Bacteroidota</taxon>
        <taxon>Cytophagia</taxon>
        <taxon>Cytophagales</taxon>
        <taxon>Fulvivirgaceae</taxon>
        <taxon>Fulvivirga</taxon>
    </lineage>
</organism>
<proteinExistence type="predicted"/>
<dbReference type="KEGG" id="fuv:JR347_03465"/>
<dbReference type="InterPro" id="IPR001478">
    <property type="entry name" value="PDZ"/>
</dbReference>
<feature type="domain" description="Peptidase A2" evidence="2">
    <location>
        <begin position="70"/>
        <end position="106"/>
    </location>
</feature>
<accession>A0A975A177</accession>
<dbReference type="InterPro" id="IPR001995">
    <property type="entry name" value="Peptidase_A2_cat"/>
</dbReference>
<reference evidence="3" key="1">
    <citation type="submission" date="2021-02" db="EMBL/GenBank/DDBJ databases">
        <title>Fulvivirga sp. S481 isolated from sea water.</title>
        <authorList>
            <person name="Bae S.S."/>
            <person name="Baek K."/>
        </authorList>
    </citation>
    <scope>NUCLEOTIDE SEQUENCE</scope>
    <source>
        <strain evidence="3">S481</strain>
    </source>
</reference>
<evidence type="ECO:0000259" key="2">
    <source>
        <dbReference type="PROSITE" id="PS50175"/>
    </source>
</evidence>
<dbReference type="InterPro" id="IPR021109">
    <property type="entry name" value="Peptidase_aspartic_dom_sf"/>
</dbReference>
<name>A0A975A177_9BACT</name>
<dbReference type="Gene3D" id="2.40.70.10">
    <property type="entry name" value="Acid Proteases"/>
    <property type="match status" value="2"/>
</dbReference>
<keyword evidence="1" id="KW-0378">Hydrolase</keyword>
<dbReference type="Proteomes" id="UP000662783">
    <property type="component" value="Chromosome"/>
</dbReference>
<dbReference type="GO" id="GO:0004190">
    <property type="term" value="F:aspartic-type endopeptidase activity"/>
    <property type="evidence" value="ECO:0007669"/>
    <property type="project" value="InterPro"/>
</dbReference>